<sequence>MSPVISAKLVSFLKNEVGDPPELGTDWCRRRDPDYEKCDVRYLTNPPPQDLRQRYAVYYIKMLEELAAIAEKCKTCQGKKPSDRKRARNDTEDSSPAGKRQKSSPIKSETSTPLKAEPAAGPSRPRGPQASSSQSTAGPSSPLKGKLAGKKEAPQPGLKTGVPDDDDCIVISSDEETVAKPAVKKPAAKKPAEKKPVAKKSAPKCKPVARPDVFSGYFSDDEA</sequence>
<evidence type="ECO:0000256" key="1">
    <source>
        <dbReference type="SAM" id="MobiDB-lite"/>
    </source>
</evidence>
<keyword evidence="3" id="KW-1185">Reference proteome</keyword>
<dbReference type="AlphaFoldDB" id="J0LDQ8"/>
<feature type="region of interest" description="Disordered" evidence="1">
    <location>
        <begin position="74"/>
        <end position="223"/>
    </location>
</feature>
<proteinExistence type="predicted"/>
<evidence type="ECO:0000313" key="3">
    <source>
        <dbReference type="Proteomes" id="UP000006514"/>
    </source>
</evidence>
<name>J0LDQ8_AURST</name>
<accession>J0LDQ8</accession>
<feature type="compositionally biased region" description="Acidic residues" evidence="1">
    <location>
        <begin position="163"/>
        <end position="176"/>
    </location>
</feature>
<feature type="compositionally biased region" description="Polar residues" evidence="1">
    <location>
        <begin position="103"/>
        <end position="113"/>
    </location>
</feature>
<dbReference type="EMBL" id="JH687918">
    <property type="protein sequence ID" value="EJD34830.1"/>
    <property type="molecule type" value="Genomic_DNA"/>
</dbReference>
<gene>
    <name evidence="2" type="ORF">AURDEDRAFT_130962</name>
</gene>
<feature type="compositionally biased region" description="Low complexity" evidence="1">
    <location>
        <begin position="127"/>
        <end position="141"/>
    </location>
</feature>
<evidence type="ECO:0000313" key="2">
    <source>
        <dbReference type="EMBL" id="EJD34830.1"/>
    </source>
</evidence>
<dbReference type="Proteomes" id="UP000006514">
    <property type="component" value="Unassembled WGS sequence"/>
</dbReference>
<organism evidence="2 3">
    <name type="scientific">Auricularia subglabra (strain TFB-10046 / SS5)</name>
    <name type="common">White-rot fungus</name>
    <name type="synonym">Auricularia delicata (strain TFB10046)</name>
    <dbReference type="NCBI Taxonomy" id="717982"/>
    <lineage>
        <taxon>Eukaryota</taxon>
        <taxon>Fungi</taxon>
        <taxon>Dikarya</taxon>
        <taxon>Basidiomycota</taxon>
        <taxon>Agaricomycotina</taxon>
        <taxon>Agaricomycetes</taxon>
        <taxon>Auriculariales</taxon>
        <taxon>Auriculariaceae</taxon>
        <taxon>Auricularia</taxon>
    </lineage>
</organism>
<dbReference type="KEGG" id="adl:AURDEDRAFT_130962"/>
<protein>
    <submittedName>
        <fullName evidence="2">Uncharacterized protein</fullName>
    </submittedName>
</protein>
<dbReference type="InParanoid" id="J0LDQ8"/>
<reference evidence="3" key="1">
    <citation type="journal article" date="2012" name="Science">
        <title>The Paleozoic origin of enzymatic lignin decomposition reconstructed from 31 fungal genomes.</title>
        <authorList>
            <person name="Floudas D."/>
            <person name="Binder M."/>
            <person name="Riley R."/>
            <person name="Barry K."/>
            <person name="Blanchette R.A."/>
            <person name="Henrissat B."/>
            <person name="Martinez A.T."/>
            <person name="Otillar R."/>
            <person name="Spatafora J.W."/>
            <person name="Yadav J.S."/>
            <person name="Aerts A."/>
            <person name="Benoit I."/>
            <person name="Boyd A."/>
            <person name="Carlson A."/>
            <person name="Copeland A."/>
            <person name="Coutinho P.M."/>
            <person name="de Vries R.P."/>
            <person name="Ferreira P."/>
            <person name="Findley K."/>
            <person name="Foster B."/>
            <person name="Gaskell J."/>
            <person name="Glotzer D."/>
            <person name="Gorecki P."/>
            <person name="Heitman J."/>
            <person name="Hesse C."/>
            <person name="Hori C."/>
            <person name="Igarashi K."/>
            <person name="Jurgens J.A."/>
            <person name="Kallen N."/>
            <person name="Kersten P."/>
            <person name="Kohler A."/>
            <person name="Kuees U."/>
            <person name="Kumar T.K.A."/>
            <person name="Kuo A."/>
            <person name="LaButti K."/>
            <person name="Larrondo L.F."/>
            <person name="Lindquist E."/>
            <person name="Ling A."/>
            <person name="Lombard V."/>
            <person name="Lucas S."/>
            <person name="Lundell T."/>
            <person name="Martin R."/>
            <person name="McLaughlin D.J."/>
            <person name="Morgenstern I."/>
            <person name="Morin E."/>
            <person name="Murat C."/>
            <person name="Nagy L.G."/>
            <person name="Nolan M."/>
            <person name="Ohm R.A."/>
            <person name="Patyshakuliyeva A."/>
            <person name="Rokas A."/>
            <person name="Ruiz-Duenas F.J."/>
            <person name="Sabat G."/>
            <person name="Salamov A."/>
            <person name="Samejima M."/>
            <person name="Schmutz J."/>
            <person name="Slot J.C."/>
            <person name="St John F."/>
            <person name="Stenlid J."/>
            <person name="Sun H."/>
            <person name="Sun S."/>
            <person name="Syed K."/>
            <person name="Tsang A."/>
            <person name="Wiebenga A."/>
            <person name="Young D."/>
            <person name="Pisabarro A."/>
            <person name="Eastwood D.C."/>
            <person name="Martin F."/>
            <person name="Cullen D."/>
            <person name="Grigoriev I.V."/>
            <person name="Hibbett D.S."/>
        </authorList>
    </citation>
    <scope>NUCLEOTIDE SEQUENCE [LARGE SCALE GENOMIC DNA]</scope>
    <source>
        <strain evidence="3">TFB10046</strain>
    </source>
</reference>